<protein>
    <submittedName>
        <fullName evidence="2">Outer membrane protein assembly factor BamB, contains PQQ-like beta-propeller repeat</fullName>
    </submittedName>
</protein>
<dbReference type="Gene3D" id="2.130.10.10">
    <property type="entry name" value="YVTN repeat-like/Quinoprotein amine dehydrogenase"/>
    <property type="match status" value="1"/>
</dbReference>
<feature type="domain" description="Pyrrolo-quinoline quinone repeat" evidence="1">
    <location>
        <begin position="191"/>
        <end position="405"/>
    </location>
</feature>
<reference evidence="3" key="1">
    <citation type="submission" date="2016-10" db="EMBL/GenBank/DDBJ databases">
        <authorList>
            <person name="Varghese N."/>
            <person name="Submissions S."/>
        </authorList>
    </citation>
    <scope>NUCLEOTIDE SEQUENCE [LARGE SCALE GENOMIC DNA]</scope>
    <source>
        <strain evidence="3">CGMCC 1.7739</strain>
    </source>
</reference>
<dbReference type="InterPro" id="IPR015943">
    <property type="entry name" value="WD40/YVTN_repeat-like_dom_sf"/>
</dbReference>
<sequence length="407" mass="42498">MPSHTSRRRFLAAVGAAATASLAGCVDSADELDGDLGDGAPVPDDATTDWPLPHFDAQATSYNPNPVGPTEKPTARWNVEGGWPTGRIAVVGDTAYVPLAESLRALDTASGEERWRVGERTDTDTNYGSPQFTSPAVVDDTVYVGTADRRGLLALDAETGEERWRWVPGDRTDVRTPAVPADDGVAVGTDDGLVAVLDFETGDPIWTFEVFGEVSKLAFPFNSLYVGTTGGEVYNLYDGRGLWRRKLGGSIEALAVQGSNGVYAGTFGGGVYRLSGGAHTGRTRWRAEDGPTAHGALALADGIVVGTDLARARGLDHRTGEVRWEIAGDFGAPPAASGSVAYLGGEDGVVAANLDGGVGVGDARFGAKRWSVSVEGTPTTGVSVADGALFFATQGDKNAESRIYAME</sequence>
<dbReference type="Gene3D" id="2.40.128.630">
    <property type="match status" value="1"/>
</dbReference>
<proteinExistence type="predicted"/>
<evidence type="ECO:0000259" key="1">
    <source>
        <dbReference type="Pfam" id="PF13360"/>
    </source>
</evidence>
<dbReference type="PANTHER" id="PTHR34512:SF30">
    <property type="entry name" value="OUTER MEMBRANE PROTEIN ASSEMBLY FACTOR BAMB"/>
    <property type="match status" value="1"/>
</dbReference>
<dbReference type="InterPro" id="IPR006311">
    <property type="entry name" value="TAT_signal"/>
</dbReference>
<dbReference type="PANTHER" id="PTHR34512">
    <property type="entry name" value="CELL SURFACE PROTEIN"/>
    <property type="match status" value="1"/>
</dbReference>
<dbReference type="STRING" id="553467.SAMN04488063_2171"/>
<organism evidence="2 3">
    <name type="scientific">Halopelagius inordinatus</name>
    <dbReference type="NCBI Taxonomy" id="553467"/>
    <lineage>
        <taxon>Archaea</taxon>
        <taxon>Methanobacteriati</taxon>
        <taxon>Methanobacteriota</taxon>
        <taxon>Stenosarchaea group</taxon>
        <taxon>Halobacteria</taxon>
        <taxon>Halobacteriales</taxon>
        <taxon>Haloferacaceae</taxon>
    </lineage>
</organism>
<dbReference type="Proteomes" id="UP000198876">
    <property type="component" value="Unassembled WGS sequence"/>
</dbReference>
<gene>
    <name evidence="2" type="ORF">SAMN04488063_2171</name>
</gene>
<name>A0A1I2S445_9EURY</name>
<dbReference type="SMART" id="SM00564">
    <property type="entry name" value="PQQ"/>
    <property type="match status" value="7"/>
</dbReference>
<dbReference type="OrthoDB" id="136681at2157"/>
<dbReference type="RefSeq" id="WP_092892050.1">
    <property type="nucleotide sequence ID" value="NZ_FOOQ01000002.1"/>
</dbReference>
<dbReference type="InterPro" id="IPR011047">
    <property type="entry name" value="Quinoprotein_ADH-like_sf"/>
</dbReference>
<dbReference type="AlphaFoldDB" id="A0A1I2S445"/>
<dbReference type="SUPFAM" id="SSF50998">
    <property type="entry name" value="Quinoprotein alcohol dehydrogenase-like"/>
    <property type="match status" value="1"/>
</dbReference>
<dbReference type="InterPro" id="IPR002372">
    <property type="entry name" value="PQQ_rpt_dom"/>
</dbReference>
<dbReference type="PROSITE" id="PS51318">
    <property type="entry name" value="TAT"/>
    <property type="match status" value="1"/>
</dbReference>
<keyword evidence="3" id="KW-1185">Reference proteome</keyword>
<evidence type="ECO:0000313" key="3">
    <source>
        <dbReference type="Proteomes" id="UP000198876"/>
    </source>
</evidence>
<accession>A0A1I2S445</accession>
<dbReference type="Pfam" id="PF13360">
    <property type="entry name" value="PQQ_2"/>
    <property type="match status" value="1"/>
</dbReference>
<dbReference type="EMBL" id="FOOQ01000002">
    <property type="protein sequence ID" value="SFG47644.1"/>
    <property type="molecule type" value="Genomic_DNA"/>
</dbReference>
<dbReference type="PROSITE" id="PS51257">
    <property type="entry name" value="PROKAR_LIPOPROTEIN"/>
    <property type="match status" value="1"/>
</dbReference>
<evidence type="ECO:0000313" key="2">
    <source>
        <dbReference type="EMBL" id="SFG47644.1"/>
    </source>
</evidence>
<dbReference type="InterPro" id="IPR018391">
    <property type="entry name" value="PQQ_b-propeller_rpt"/>
</dbReference>